<dbReference type="Proteomes" id="UP000598146">
    <property type="component" value="Unassembled WGS sequence"/>
</dbReference>
<proteinExistence type="predicted"/>
<dbReference type="EMBL" id="JADQTO010000002">
    <property type="protein sequence ID" value="MBG0560733.1"/>
    <property type="molecule type" value="Genomic_DNA"/>
</dbReference>
<dbReference type="RefSeq" id="WP_196412535.1">
    <property type="nucleotide sequence ID" value="NZ_JADQTO010000002.1"/>
</dbReference>
<accession>A0A931C770</accession>
<organism evidence="1 2">
    <name type="scientific">Actinoplanes aureus</name>
    <dbReference type="NCBI Taxonomy" id="2792083"/>
    <lineage>
        <taxon>Bacteria</taxon>
        <taxon>Bacillati</taxon>
        <taxon>Actinomycetota</taxon>
        <taxon>Actinomycetes</taxon>
        <taxon>Micromonosporales</taxon>
        <taxon>Micromonosporaceae</taxon>
        <taxon>Actinoplanes</taxon>
    </lineage>
</organism>
<reference evidence="1" key="1">
    <citation type="submission" date="2020-11" db="EMBL/GenBank/DDBJ databases">
        <title>Isolation and identification of active actinomycetes.</title>
        <authorList>
            <person name="Sun X."/>
        </authorList>
    </citation>
    <scope>NUCLEOTIDE SEQUENCE</scope>
    <source>
        <strain evidence="1">NEAU-A11</strain>
    </source>
</reference>
<name>A0A931C770_9ACTN</name>
<keyword evidence="2" id="KW-1185">Reference proteome</keyword>
<sequence length="242" mass="24702">MARDELVQLLTPPPDRGGGVTFRQGVIVSWNPATAENIVLVGGSPMVNLPILNTSEASILAAGDVVSILVSGATWGILGRFTIPGTPEAASALSSLRTASDTVTSQQGTSSTSFTDLATAGPEVPIAIGATGRALVTVSAEMQYEVLRGFGVNTSGAYMSFQVSGANTLAPSSFRALMGSIRYATGQSGGVFDTDLRGEVGGSRTVLLEGLTPGLTTFTAKYAAINSGTPLFAGRTITVQVI</sequence>
<comment type="caution">
    <text evidence="1">The sequence shown here is derived from an EMBL/GenBank/DDBJ whole genome shotgun (WGS) entry which is preliminary data.</text>
</comment>
<gene>
    <name evidence="1" type="ORF">I4J89_04535</name>
</gene>
<evidence type="ECO:0000313" key="1">
    <source>
        <dbReference type="EMBL" id="MBG0560733.1"/>
    </source>
</evidence>
<dbReference type="AlphaFoldDB" id="A0A931C770"/>
<evidence type="ECO:0000313" key="2">
    <source>
        <dbReference type="Proteomes" id="UP000598146"/>
    </source>
</evidence>
<protein>
    <submittedName>
        <fullName evidence="1">Uncharacterized protein</fullName>
    </submittedName>
</protein>